<feature type="domain" description="TIR" evidence="1">
    <location>
        <begin position="143"/>
        <end position="230"/>
    </location>
</feature>
<dbReference type="AlphaFoldDB" id="A0A7G8BEM3"/>
<dbReference type="GO" id="GO:0007165">
    <property type="term" value="P:signal transduction"/>
    <property type="evidence" value="ECO:0007669"/>
    <property type="project" value="InterPro"/>
</dbReference>
<protein>
    <submittedName>
        <fullName evidence="2">TIR domain-containing protein</fullName>
    </submittedName>
</protein>
<gene>
    <name evidence="2" type="ORF">H7849_18015</name>
</gene>
<reference evidence="2 3" key="1">
    <citation type="submission" date="2020-08" db="EMBL/GenBank/DDBJ databases">
        <title>Edaphobacter telluris sp. nov. and Acidobacterium dinghuensis sp. nov., two acidobacteria isolated from forest soil.</title>
        <authorList>
            <person name="Fu J."/>
            <person name="Qiu L."/>
        </authorList>
    </citation>
    <scope>NUCLEOTIDE SEQUENCE [LARGE SCALE GENOMIC DNA]</scope>
    <source>
        <strain evidence="2">4Y35</strain>
    </source>
</reference>
<dbReference type="Pfam" id="PF18180">
    <property type="entry name" value="LD_cluster3"/>
    <property type="match status" value="1"/>
</dbReference>
<organism evidence="2 3">
    <name type="scientific">Alloacidobacterium dinghuense</name>
    <dbReference type="NCBI Taxonomy" id="2763107"/>
    <lineage>
        <taxon>Bacteria</taxon>
        <taxon>Pseudomonadati</taxon>
        <taxon>Acidobacteriota</taxon>
        <taxon>Terriglobia</taxon>
        <taxon>Terriglobales</taxon>
        <taxon>Acidobacteriaceae</taxon>
        <taxon>Alloacidobacterium</taxon>
    </lineage>
</organism>
<dbReference type="EMBL" id="CP060394">
    <property type="protein sequence ID" value="QNI30993.1"/>
    <property type="molecule type" value="Genomic_DNA"/>
</dbReference>
<dbReference type="Gene3D" id="3.40.50.10140">
    <property type="entry name" value="Toll/interleukin-1 receptor homology (TIR) domain"/>
    <property type="match status" value="1"/>
</dbReference>
<proteinExistence type="predicted"/>
<dbReference type="InterPro" id="IPR041197">
    <property type="entry name" value="LD_cluster3"/>
</dbReference>
<dbReference type="InterPro" id="IPR035897">
    <property type="entry name" value="Toll_tir_struct_dom_sf"/>
</dbReference>
<evidence type="ECO:0000313" key="3">
    <source>
        <dbReference type="Proteomes" id="UP000515312"/>
    </source>
</evidence>
<dbReference type="InterPro" id="IPR000157">
    <property type="entry name" value="TIR_dom"/>
</dbReference>
<name>A0A7G8BEM3_9BACT</name>
<dbReference type="Pfam" id="PF13676">
    <property type="entry name" value="TIR_2"/>
    <property type="match status" value="1"/>
</dbReference>
<dbReference type="RefSeq" id="WP_186741275.1">
    <property type="nucleotide sequence ID" value="NZ_CP060394.1"/>
</dbReference>
<sequence length="594" mass="65122">MIYLIAPSVTKCNAEGASLICTTCEQALRRYVPTSPLDNDAAVRLVTAGANDTAIFFNPTTEVNLSNAAIKLLRSVGHAFPIAMTVSSRRPPDVANMRQSFDVTEYLALRGGERNIDLAGAAFAREVLSMIQPSLMRSRLSLFLSHRRADGESLARAFWEKLLVLSQNSFRDLADILIGESAQEVLESRLRQSDAVLFFDTRLAYTSEWVERELRIALRNGIPIVWIKVGTHGLPNSFPHPAATPHLFIQDGAVTSDEAEQAVSAAADLVRESAVQILDADARLKEVENIDVEIRDPNKLINAVRIVCGKGMPYPLECTTHLVQFFGTHPRPDDVRGLADFPGKYTARLLLLRGPIPDTLKSQTGPIAARAEDYVDCLEDYMSPQHKASKQRGVIISGAFPDGCTPKDQQDIIDAVRAFAQRILQRGGTIMFGAHPTFVPLIVASARQLRSNDVENALHLYYSKEFVSDLAQYNNHGTVIGVPKAGGRNASLTLMRERMVADEFAVGLVAIGGRLVRPGIVPGVDEEMALARKRNLPVLLIGSVQGRASEIAAEFAVNNWENAPNSFTREENERLRTSGDFAGLASTFLRRLGI</sequence>
<evidence type="ECO:0000259" key="1">
    <source>
        <dbReference type="Pfam" id="PF13676"/>
    </source>
</evidence>
<evidence type="ECO:0000313" key="2">
    <source>
        <dbReference type="EMBL" id="QNI30993.1"/>
    </source>
</evidence>
<dbReference type="Proteomes" id="UP000515312">
    <property type="component" value="Chromosome"/>
</dbReference>
<keyword evidence="3" id="KW-1185">Reference proteome</keyword>
<dbReference type="SUPFAM" id="SSF52200">
    <property type="entry name" value="Toll/Interleukin receptor TIR domain"/>
    <property type="match status" value="1"/>
</dbReference>
<accession>A0A7G8BEM3</accession>
<dbReference type="KEGG" id="adin:H7849_18015"/>